<dbReference type="AlphaFoldDB" id="A0A412RQS9"/>
<dbReference type="InterPro" id="IPR011010">
    <property type="entry name" value="DNA_brk_join_enz"/>
</dbReference>
<dbReference type="Gene3D" id="3.30.160.60">
    <property type="entry name" value="Classic Zinc Finger"/>
    <property type="match status" value="1"/>
</dbReference>
<protein>
    <submittedName>
        <fullName evidence="9">Site-specific integrase</fullName>
    </submittedName>
</protein>
<gene>
    <name evidence="9" type="ORF">DWW89_06375</name>
</gene>
<dbReference type="Pfam" id="PF14659">
    <property type="entry name" value="Phage_int_SAM_3"/>
    <property type="match status" value="1"/>
</dbReference>
<evidence type="ECO:0000256" key="6">
    <source>
        <dbReference type="PROSITE-ProRule" id="PRU01248"/>
    </source>
</evidence>
<dbReference type="PANTHER" id="PTHR30349:SF64">
    <property type="entry name" value="PROPHAGE INTEGRASE INTD-RELATED"/>
    <property type="match status" value="1"/>
</dbReference>
<evidence type="ECO:0000256" key="1">
    <source>
        <dbReference type="ARBA" id="ARBA00003283"/>
    </source>
</evidence>
<dbReference type="Proteomes" id="UP000283765">
    <property type="component" value="Unassembled WGS sequence"/>
</dbReference>
<proteinExistence type="inferred from homology"/>
<comment type="function">
    <text evidence="1">Site-specific tyrosine recombinase, which acts by catalyzing the cutting and rejoining of the recombining DNA molecules.</text>
</comment>
<keyword evidence="3" id="KW-0229">DNA integration</keyword>
<comment type="similarity">
    <text evidence="2">Belongs to the 'phage' integrase family.</text>
</comment>
<dbReference type="PROSITE" id="PS51900">
    <property type="entry name" value="CB"/>
    <property type="match status" value="1"/>
</dbReference>
<dbReference type="InterPro" id="IPR004191">
    <property type="entry name" value="Integrase_Tn916-type_DNA-bd_N"/>
</dbReference>
<evidence type="ECO:0000259" key="8">
    <source>
        <dbReference type="PROSITE" id="PS51900"/>
    </source>
</evidence>
<dbReference type="GO" id="GO:0008907">
    <property type="term" value="F:integrase activity"/>
    <property type="evidence" value="ECO:0007669"/>
    <property type="project" value="InterPro"/>
</dbReference>
<evidence type="ECO:0000256" key="2">
    <source>
        <dbReference type="ARBA" id="ARBA00008857"/>
    </source>
</evidence>
<evidence type="ECO:0000313" key="10">
    <source>
        <dbReference type="Proteomes" id="UP000283765"/>
    </source>
</evidence>
<dbReference type="PANTHER" id="PTHR30349">
    <property type="entry name" value="PHAGE INTEGRASE-RELATED"/>
    <property type="match status" value="1"/>
</dbReference>
<evidence type="ECO:0000259" key="7">
    <source>
        <dbReference type="PROSITE" id="PS51898"/>
    </source>
</evidence>
<accession>A0A412RQS9</accession>
<dbReference type="RefSeq" id="WP_117993421.1">
    <property type="nucleotide sequence ID" value="NZ_QRXR01000008.1"/>
</dbReference>
<evidence type="ECO:0000256" key="3">
    <source>
        <dbReference type="ARBA" id="ARBA00022908"/>
    </source>
</evidence>
<dbReference type="PROSITE" id="PS51898">
    <property type="entry name" value="TYR_RECOMBINASE"/>
    <property type="match status" value="1"/>
</dbReference>
<evidence type="ECO:0000256" key="4">
    <source>
        <dbReference type="ARBA" id="ARBA00023125"/>
    </source>
</evidence>
<sequence>MGKDLRGKELGVGITQRKDGLYQGRYKDRFGKSKTIYNSKLSELRKELSKAVTDNQQFTSVRDSITLDAWFDRWMSVYKKKRVRPNTIREYTHIYKKNISPYMGNHEIKSICKSDVQLLIDKASDDNYKYERQSKIKAILSDMFSRAMEDDLMIKNPAKGVKLRADKEVNAFALTVEQQNEFLEASKGTFYDNLYNVALNTGLRPGELFALTIADIHMDEGYIDVNKTLVYQKYLEDKGKTFHVEPPKTKQSYRHVPINSVCKEYLTKQFELKKIVSARRPKEQNEYLFVTRFNTPINSVIYSDSIRSVVRRINDTRSSDNEFPFFSGHTFRHTFATRCFESGIEPKVVQSYLGHATLKMTMDLYTHVTPEKSFADIEKIVSTDNKIIEYRRKCV</sequence>
<dbReference type="Pfam" id="PF00589">
    <property type="entry name" value="Phage_integrase"/>
    <property type="match status" value="1"/>
</dbReference>
<dbReference type="EMBL" id="QRXR01000008">
    <property type="protein sequence ID" value="RGU26065.1"/>
    <property type="molecule type" value="Genomic_DNA"/>
</dbReference>
<keyword evidence="4 6" id="KW-0238">DNA-binding</keyword>
<feature type="domain" description="Core-binding (CB)" evidence="8">
    <location>
        <begin position="65"/>
        <end position="148"/>
    </location>
</feature>
<reference evidence="9 10" key="1">
    <citation type="submission" date="2018-08" db="EMBL/GenBank/DDBJ databases">
        <title>A genome reference for cultivated species of the human gut microbiota.</title>
        <authorList>
            <person name="Zou Y."/>
            <person name="Xue W."/>
            <person name="Luo G."/>
        </authorList>
    </citation>
    <scope>NUCLEOTIDE SEQUENCE [LARGE SCALE GENOMIC DNA]</scope>
    <source>
        <strain evidence="9 10">AF17-27</strain>
    </source>
</reference>
<dbReference type="CDD" id="cd01189">
    <property type="entry name" value="INT_ICEBs1_C_like"/>
    <property type="match status" value="1"/>
</dbReference>
<feature type="domain" description="Tyr recombinase" evidence="7">
    <location>
        <begin position="169"/>
        <end position="382"/>
    </location>
</feature>
<dbReference type="Pfam" id="PF02920">
    <property type="entry name" value="Integrase_DNA"/>
    <property type="match status" value="1"/>
</dbReference>
<name>A0A412RQS9_9FIRM</name>
<evidence type="ECO:0000313" key="9">
    <source>
        <dbReference type="EMBL" id="RGU26065.1"/>
    </source>
</evidence>
<dbReference type="InterPro" id="IPR004107">
    <property type="entry name" value="Integrase_SAM-like_N"/>
</dbReference>
<dbReference type="InterPro" id="IPR013762">
    <property type="entry name" value="Integrase-like_cat_sf"/>
</dbReference>
<dbReference type="Gene3D" id="1.10.150.130">
    <property type="match status" value="1"/>
</dbReference>
<dbReference type="InterPro" id="IPR050090">
    <property type="entry name" value="Tyrosine_recombinase_XerCD"/>
</dbReference>
<organism evidence="9 10">
    <name type="scientific">Agathobacter rectalis</name>
    <dbReference type="NCBI Taxonomy" id="39491"/>
    <lineage>
        <taxon>Bacteria</taxon>
        <taxon>Bacillati</taxon>
        <taxon>Bacillota</taxon>
        <taxon>Clostridia</taxon>
        <taxon>Lachnospirales</taxon>
        <taxon>Lachnospiraceae</taxon>
        <taxon>Agathobacter</taxon>
    </lineage>
</organism>
<keyword evidence="5" id="KW-0233">DNA recombination</keyword>
<comment type="caution">
    <text evidence="9">The sequence shown here is derived from an EMBL/GenBank/DDBJ whole genome shotgun (WGS) entry which is preliminary data.</text>
</comment>
<evidence type="ECO:0000256" key="5">
    <source>
        <dbReference type="ARBA" id="ARBA00023172"/>
    </source>
</evidence>
<dbReference type="SUPFAM" id="SSF56349">
    <property type="entry name" value="DNA breaking-rejoining enzymes"/>
    <property type="match status" value="1"/>
</dbReference>
<dbReference type="GO" id="GO:0006310">
    <property type="term" value="P:DNA recombination"/>
    <property type="evidence" value="ECO:0007669"/>
    <property type="project" value="UniProtKB-KW"/>
</dbReference>
<dbReference type="InterPro" id="IPR002104">
    <property type="entry name" value="Integrase_catalytic"/>
</dbReference>
<dbReference type="GO" id="GO:0003677">
    <property type="term" value="F:DNA binding"/>
    <property type="evidence" value="ECO:0007669"/>
    <property type="project" value="UniProtKB-UniRule"/>
</dbReference>
<dbReference type="InterPro" id="IPR010998">
    <property type="entry name" value="Integrase_recombinase_N"/>
</dbReference>
<dbReference type="InterPro" id="IPR044068">
    <property type="entry name" value="CB"/>
</dbReference>
<dbReference type="Gene3D" id="1.10.443.10">
    <property type="entry name" value="Intergrase catalytic core"/>
    <property type="match status" value="1"/>
</dbReference>